<feature type="transmembrane region" description="Helical" evidence="6">
    <location>
        <begin position="403"/>
        <end position="424"/>
    </location>
</feature>
<evidence type="ECO:0000256" key="5">
    <source>
        <dbReference type="ARBA" id="ARBA00023136"/>
    </source>
</evidence>
<keyword evidence="4 6" id="KW-1133">Transmembrane helix</keyword>
<comment type="subcellular location">
    <subcellularLocation>
        <location evidence="1">Cell membrane</location>
        <topology evidence="1">Multi-pass membrane protein</topology>
    </subcellularLocation>
</comment>
<dbReference type="GO" id="GO:0005886">
    <property type="term" value="C:plasma membrane"/>
    <property type="evidence" value="ECO:0007669"/>
    <property type="project" value="UniProtKB-SubCell"/>
</dbReference>
<dbReference type="PANTHER" id="PTHR30250">
    <property type="entry name" value="PST FAMILY PREDICTED COLANIC ACID TRANSPORTER"/>
    <property type="match status" value="1"/>
</dbReference>
<dbReference type="InterPro" id="IPR002797">
    <property type="entry name" value="Polysacc_synth"/>
</dbReference>
<dbReference type="RefSeq" id="WP_275417857.1">
    <property type="nucleotide sequence ID" value="NZ_CP106878.1"/>
</dbReference>
<sequence>MSSKLIRGTFILTLGTYISKILGLFYVIPFYALVGEQGVALYQYGYVPYTIFLSIGSAGIPLSVSKFVSKYNALGEYAVGRKLFQSGLAFMFVSGFFSFLALYMLAPMFAEIIIADEDQLSTVSDVVAVIRAVSFALIVVPFMSLIRGFFQGHQSMGPSAVSQVIEQIVRITFLLIGVFVVLQILDGTVVEAVQLATFAAFVGAIGSLGVLIWYWYKRKPYLDNLLKEDKGTIDISIKEIFKEIFVSAVPFVIVGAATMLFQFVDILTFNRAMADIGRANVAEQYFSTLNFKAHKIVIIPVSLATAFSLTLVPLITAAYVNRNWIHLKKQLNQTFQVLLFLTLPASVGIALLSEPIYTFFYGYDPTGFGPNILAKYAPVAVLFALFSVTAAILQGLNEQKFTIFSLLFGLFLKLILNIPLIKLFETEGAIIATAIGYTCAIVVNLLVIRHYAQYRYRLVFRRSILIFLFNAAMFIAVYLFYQFTALFLSTESRIQSMIMILLSALVGVIVYFYLSVKSKLLYFLFPDQRKKIEHRISQNK</sequence>
<feature type="transmembrane region" description="Helical" evidence="6">
    <location>
        <begin position="167"/>
        <end position="185"/>
    </location>
</feature>
<dbReference type="InterPro" id="IPR024923">
    <property type="entry name" value="PG_synth_SpoVB"/>
</dbReference>
<feature type="transmembrane region" description="Helical" evidence="6">
    <location>
        <begin position="296"/>
        <end position="321"/>
    </location>
</feature>
<dbReference type="PIRSF" id="PIRSF038958">
    <property type="entry name" value="PG_synth_SpoVB"/>
    <property type="match status" value="1"/>
</dbReference>
<keyword evidence="5 6" id="KW-0472">Membrane</keyword>
<feature type="transmembrane region" description="Helical" evidence="6">
    <location>
        <begin position="494"/>
        <end position="514"/>
    </location>
</feature>
<dbReference type="PANTHER" id="PTHR30250:SF21">
    <property type="entry name" value="LIPID II FLIPPASE MURJ"/>
    <property type="match status" value="1"/>
</dbReference>
<feature type="transmembrane region" description="Helical" evidence="6">
    <location>
        <begin position="197"/>
        <end position="216"/>
    </location>
</feature>
<evidence type="ECO:0000313" key="8">
    <source>
        <dbReference type="Proteomes" id="UP001164718"/>
    </source>
</evidence>
<feature type="transmembrane region" description="Helical" evidence="6">
    <location>
        <begin position="464"/>
        <end position="488"/>
    </location>
</feature>
<dbReference type="AlphaFoldDB" id="A0A9E8LV63"/>
<feature type="transmembrane region" description="Helical" evidence="6">
    <location>
        <begin position="430"/>
        <end position="452"/>
    </location>
</feature>
<dbReference type="Proteomes" id="UP001164718">
    <property type="component" value="Chromosome"/>
</dbReference>
<accession>A0A9E8LV63</accession>
<gene>
    <name evidence="7" type="ORF">OE104_01640</name>
</gene>
<organism evidence="7 8">
    <name type="scientific">Fervidibacillus albus</name>
    <dbReference type="NCBI Taxonomy" id="2980026"/>
    <lineage>
        <taxon>Bacteria</taxon>
        <taxon>Bacillati</taxon>
        <taxon>Bacillota</taxon>
        <taxon>Bacilli</taxon>
        <taxon>Bacillales</taxon>
        <taxon>Bacillaceae</taxon>
        <taxon>Fervidibacillus</taxon>
    </lineage>
</organism>
<dbReference type="InterPro" id="IPR050833">
    <property type="entry name" value="Poly_Biosynth_Transport"/>
</dbReference>
<keyword evidence="2" id="KW-1003">Cell membrane</keyword>
<feature type="transmembrane region" description="Helical" evidence="6">
    <location>
        <begin position="88"/>
        <end position="106"/>
    </location>
</feature>
<name>A0A9E8LV63_9BACI</name>
<feature type="transmembrane region" description="Helical" evidence="6">
    <location>
        <begin position="373"/>
        <end position="396"/>
    </location>
</feature>
<keyword evidence="8" id="KW-1185">Reference proteome</keyword>
<keyword evidence="3 6" id="KW-0812">Transmembrane</keyword>
<feature type="transmembrane region" description="Helical" evidence="6">
    <location>
        <begin position="126"/>
        <end position="146"/>
    </location>
</feature>
<feature type="transmembrane region" description="Helical" evidence="6">
    <location>
        <begin position="46"/>
        <end position="68"/>
    </location>
</feature>
<feature type="transmembrane region" description="Helical" evidence="6">
    <location>
        <begin position="244"/>
        <end position="264"/>
    </location>
</feature>
<reference evidence="7" key="1">
    <citation type="submission" date="2022-09" db="EMBL/GenBank/DDBJ databases">
        <title>Complete Genomes of Fervidibacillus albus and Fervidibacillus halotolerans isolated from tidal flat sediments.</title>
        <authorList>
            <person name="Kwon K.K."/>
            <person name="Yang S.-H."/>
            <person name="Park M.J."/>
            <person name="Oh H.-M."/>
        </authorList>
    </citation>
    <scope>NUCLEOTIDE SEQUENCE</scope>
    <source>
        <strain evidence="7">MEBiC13591</strain>
    </source>
</reference>
<evidence type="ECO:0000256" key="3">
    <source>
        <dbReference type="ARBA" id="ARBA00022692"/>
    </source>
</evidence>
<evidence type="ECO:0000313" key="7">
    <source>
        <dbReference type="EMBL" id="WAA10072.1"/>
    </source>
</evidence>
<protein>
    <submittedName>
        <fullName evidence="7">Polysaccharide biosynthesis protein</fullName>
    </submittedName>
</protein>
<proteinExistence type="predicted"/>
<dbReference type="KEGG" id="faf:OE104_01640"/>
<feature type="transmembrane region" description="Helical" evidence="6">
    <location>
        <begin position="12"/>
        <end position="34"/>
    </location>
</feature>
<dbReference type="EMBL" id="CP106878">
    <property type="protein sequence ID" value="WAA10072.1"/>
    <property type="molecule type" value="Genomic_DNA"/>
</dbReference>
<evidence type="ECO:0000256" key="2">
    <source>
        <dbReference type="ARBA" id="ARBA00022475"/>
    </source>
</evidence>
<dbReference type="Pfam" id="PF01943">
    <property type="entry name" value="Polysacc_synt"/>
    <property type="match status" value="1"/>
</dbReference>
<dbReference type="CDD" id="cd13124">
    <property type="entry name" value="MATE_SpoVB_like"/>
    <property type="match status" value="1"/>
</dbReference>
<evidence type="ECO:0000256" key="6">
    <source>
        <dbReference type="SAM" id="Phobius"/>
    </source>
</evidence>
<evidence type="ECO:0000256" key="1">
    <source>
        <dbReference type="ARBA" id="ARBA00004651"/>
    </source>
</evidence>
<feature type="transmembrane region" description="Helical" evidence="6">
    <location>
        <begin position="333"/>
        <end position="353"/>
    </location>
</feature>
<evidence type="ECO:0000256" key="4">
    <source>
        <dbReference type="ARBA" id="ARBA00022989"/>
    </source>
</evidence>